<evidence type="ECO:0000313" key="1">
    <source>
        <dbReference type="EMBL" id="KAG5570058.1"/>
    </source>
</evidence>
<keyword evidence="2" id="KW-1185">Reference proteome</keyword>
<gene>
    <name evidence="1" type="ORF">H5410_059824</name>
</gene>
<dbReference type="EMBL" id="JACXVP010000012">
    <property type="protein sequence ID" value="KAG5570058.1"/>
    <property type="molecule type" value="Genomic_DNA"/>
</dbReference>
<accession>A0A9J5W3J6</accession>
<dbReference type="Proteomes" id="UP000824120">
    <property type="component" value="Chromosome 12"/>
</dbReference>
<dbReference type="AlphaFoldDB" id="A0A9J5W3J6"/>
<comment type="caution">
    <text evidence="1">The sequence shown here is derived from an EMBL/GenBank/DDBJ whole genome shotgun (WGS) entry which is preliminary data.</text>
</comment>
<sequence length="34" mass="4134">MDHLHSLTRPLQRFLVQILDMELTDAQKKKEREI</sequence>
<evidence type="ECO:0000313" key="2">
    <source>
        <dbReference type="Proteomes" id="UP000824120"/>
    </source>
</evidence>
<proteinExistence type="predicted"/>
<organism evidence="1 2">
    <name type="scientific">Solanum commersonii</name>
    <name type="common">Commerson's wild potato</name>
    <name type="synonym">Commerson's nightshade</name>
    <dbReference type="NCBI Taxonomy" id="4109"/>
    <lineage>
        <taxon>Eukaryota</taxon>
        <taxon>Viridiplantae</taxon>
        <taxon>Streptophyta</taxon>
        <taxon>Embryophyta</taxon>
        <taxon>Tracheophyta</taxon>
        <taxon>Spermatophyta</taxon>
        <taxon>Magnoliopsida</taxon>
        <taxon>eudicotyledons</taxon>
        <taxon>Gunneridae</taxon>
        <taxon>Pentapetalae</taxon>
        <taxon>asterids</taxon>
        <taxon>lamiids</taxon>
        <taxon>Solanales</taxon>
        <taxon>Solanaceae</taxon>
        <taxon>Solanoideae</taxon>
        <taxon>Solaneae</taxon>
        <taxon>Solanum</taxon>
    </lineage>
</organism>
<protein>
    <submittedName>
        <fullName evidence="1">Uncharacterized protein</fullName>
    </submittedName>
</protein>
<reference evidence="1 2" key="1">
    <citation type="submission" date="2020-09" db="EMBL/GenBank/DDBJ databases">
        <title>De no assembly of potato wild relative species, Solanum commersonii.</title>
        <authorList>
            <person name="Cho K."/>
        </authorList>
    </citation>
    <scope>NUCLEOTIDE SEQUENCE [LARGE SCALE GENOMIC DNA]</scope>
    <source>
        <strain evidence="1">LZ3.2</strain>
        <tissue evidence="1">Leaf</tissue>
    </source>
</reference>
<name>A0A9J5W3J6_SOLCO</name>